<evidence type="ECO:0000256" key="7">
    <source>
        <dbReference type="SAM" id="Phobius"/>
    </source>
</evidence>
<dbReference type="GO" id="GO:0005886">
    <property type="term" value="C:plasma membrane"/>
    <property type="evidence" value="ECO:0007669"/>
    <property type="project" value="UniProtKB-SubCell"/>
</dbReference>
<dbReference type="PANTHER" id="PTHR30193">
    <property type="entry name" value="ABC TRANSPORTER PERMEASE PROTEIN"/>
    <property type="match status" value="1"/>
</dbReference>
<protein>
    <recommendedName>
        <fullName evidence="8">ABC transmembrane type-1 domain-containing protein</fullName>
    </recommendedName>
</protein>
<evidence type="ECO:0000313" key="9">
    <source>
        <dbReference type="EMBL" id="SVA90651.1"/>
    </source>
</evidence>
<evidence type="ECO:0000256" key="3">
    <source>
        <dbReference type="ARBA" id="ARBA00022475"/>
    </source>
</evidence>
<evidence type="ECO:0000256" key="5">
    <source>
        <dbReference type="ARBA" id="ARBA00022989"/>
    </source>
</evidence>
<dbReference type="SUPFAM" id="SSF161098">
    <property type="entry name" value="MetI-like"/>
    <property type="match status" value="1"/>
</dbReference>
<dbReference type="PROSITE" id="PS50928">
    <property type="entry name" value="ABC_TM1"/>
    <property type="match status" value="1"/>
</dbReference>
<dbReference type="CDD" id="cd06261">
    <property type="entry name" value="TM_PBP2"/>
    <property type="match status" value="1"/>
</dbReference>
<dbReference type="InterPro" id="IPR051393">
    <property type="entry name" value="ABC_transporter_permease"/>
</dbReference>
<dbReference type="InterPro" id="IPR000515">
    <property type="entry name" value="MetI-like"/>
</dbReference>
<keyword evidence="3" id="KW-1003">Cell membrane</keyword>
<proteinExistence type="predicted"/>
<feature type="transmembrane region" description="Helical" evidence="7">
    <location>
        <begin position="294"/>
        <end position="317"/>
    </location>
</feature>
<feature type="domain" description="ABC transmembrane type-1" evidence="8">
    <location>
        <begin position="102"/>
        <end position="315"/>
    </location>
</feature>
<reference evidence="9" key="1">
    <citation type="submission" date="2018-05" db="EMBL/GenBank/DDBJ databases">
        <authorList>
            <person name="Lanie J.A."/>
            <person name="Ng W.-L."/>
            <person name="Kazmierczak K.M."/>
            <person name="Andrzejewski T.M."/>
            <person name="Davidsen T.M."/>
            <person name="Wayne K.J."/>
            <person name="Tettelin H."/>
            <person name="Glass J.I."/>
            <person name="Rusch D."/>
            <person name="Podicherti R."/>
            <person name="Tsui H.-C.T."/>
            <person name="Winkler M.E."/>
        </authorList>
    </citation>
    <scope>NUCLEOTIDE SEQUENCE</scope>
</reference>
<feature type="transmembrane region" description="Helical" evidence="7">
    <location>
        <begin position="239"/>
        <end position="256"/>
    </location>
</feature>
<dbReference type="PANTHER" id="PTHR30193:SF37">
    <property type="entry name" value="INNER MEMBRANE ABC TRANSPORTER PERMEASE PROTEIN YCJO"/>
    <property type="match status" value="1"/>
</dbReference>
<sequence length="328" mass="36538">MILLIAVPIFSAMTQSLFIAHKQVITVTETCDPFGCKNETTVDAEATADLREKDPLGIFNGFATYTNRNHLASTEVKDSWNNADNFTDFFSKIMNLPFYKALAFTLTYTFLVTPFVIIFGFLIALAVNSLANWVKGPTIFFSLLPMIVTPLIGSLILFWMIDAEGILGSTLQRIFNDNSLSLKASPVLTWIMLIVYGIWHSTPFSFIVFYAGLQTVPEETIEAAMLDGASLWQQNRHVVIPYLMPLIIFVTLIQLMDNFRVFEPIVGFNASANATSLSWIIFNDLRGEDALQLFGSAAATSMLTIIGVAVLLTPVLIKTWKEFNSKTI</sequence>
<feature type="transmembrane region" description="Helical" evidence="7">
    <location>
        <begin position="180"/>
        <end position="199"/>
    </location>
</feature>
<evidence type="ECO:0000256" key="6">
    <source>
        <dbReference type="ARBA" id="ARBA00023136"/>
    </source>
</evidence>
<dbReference type="EMBL" id="UINC01021973">
    <property type="protein sequence ID" value="SVA90651.1"/>
    <property type="molecule type" value="Genomic_DNA"/>
</dbReference>
<comment type="subcellular location">
    <subcellularLocation>
        <location evidence="1">Cell membrane</location>
        <topology evidence="1">Multi-pass membrane protein</topology>
    </subcellularLocation>
</comment>
<name>A0A381ZNW3_9ZZZZ</name>
<dbReference type="Pfam" id="PF00528">
    <property type="entry name" value="BPD_transp_1"/>
    <property type="match status" value="1"/>
</dbReference>
<gene>
    <name evidence="9" type="ORF">METZ01_LOCUS143505</name>
</gene>
<evidence type="ECO:0000256" key="4">
    <source>
        <dbReference type="ARBA" id="ARBA00022692"/>
    </source>
</evidence>
<evidence type="ECO:0000256" key="2">
    <source>
        <dbReference type="ARBA" id="ARBA00022448"/>
    </source>
</evidence>
<dbReference type="AlphaFoldDB" id="A0A381ZNW3"/>
<keyword evidence="2" id="KW-0813">Transport</keyword>
<evidence type="ECO:0000256" key="1">
    <source>
        <dbReference type="ARBA" id="ARBA00004651"/>
    </source>
</evidence>
<organism evidence="9">
    <name type="scientific">marine metagenome</name>
    <dbReference type="NCBI Taxonomy" id="408172"/>
    <lineage>
        <taxon>unclassified sequences</taxon>
        <taxon>metagenomes</taxon>
        <taxon>ecological metagenomes</taxon>
    </lineage>
</organism>
<evidence type="ECO:0000259" key="8">
    <source>
        <dbReference type="PROSITE" id="PS50928"/>
    </source>
</evidence>
<keyword evidence="4 7" id="KW-0812">Transmembrane</keyword>
<keyword evidence="5 7" id="KW-1133">Transmembrane helix</keyword>
<feature type="transmembrane region" description="Helical" evidence="7">
    <location>
        <begin position="139"/>
        <end position="159"/>
    </location>
</feature>
<dbReference type="GO" id="GO:0055085">
    <property type="term" value="P:transmembrane transport"/>
    <property type="evidence" value="ECO:0007669"/>
    <property type="project" value="InterPro"/>
</dbReference>
<feature type="transmembrane region" description="Helical" evidence="7">
    <location>
        <begin position="101"/>
        <end position="127"/>
    </location>
</feature>
<dbReference type="Gene3D" id="1.10.3720.10">
    <property type="entry name" value="MetI-like"/>
    <property type="match status" value="1"/>
</dbReference>
<feature type="transmembrane region" description="Helical" evidence="7">
    <location>
        <begin position="265"/>
        <end position="282"/>
    </location>
</feature>
<accession>A0A381ZNW3</accession>
<keyword evidence="6 7" id="KW-0472">Membrane</keyword>
<dbReference type="InterPro" id="IPR035906">
    <property type="entry name" value="MetI-like_sf"/>
</dbReference>